<evidence type="ECO:0000313" key="9">
    <source>
        <dbReference type="Proteomes" id="UP000247551"/>
    </source>
</evidence>
<keyword evidence="4 6" id="KW-1133">Transmembrane helix</keyword>
<proteinExistence type="predicted"/>
<dbReference type="Pfam" id="PF03772">
    <property type="entry name" value="Competence"/>
    <property type="match status" value="1"/>
</dbReference>
<accession>A0A318VAL9</accession>
<keyword evidence="2" id="KW-1003">Cell membrane</keyword>
<evidence type="ECO:0000259" key="7">
    <source>
        <dbReference type="Pfam" id="PF03772"/>
    </source>
</evidence>
<evidence type="ECO:0000256" key="1">
    <source>
        <dbReference type="ARBA" id="ARBA00004651"/>
    </source>
</evidence>
<dbReference type="InterPro" id="IPR052159">
    <property type="entry name" value="Competence_DNA_uptake"/>
</dbReference>
<sequence>MLLSSLSILMGAILVPSDYLWVYSTHIVMVCLYLIWTKRFLVLFLTLVSLMFLAFHEGKQPSTIPIDAQEVVFIDFQQRTLFPSRSLPPEQSGSFKKQSVEIMYFTPSGERRTHQNFNLRFGKVFEATRHDLSSEYIKGVVKNVILSDKEGSWWQKKLYINRQVAQITVELSEHDIQRLDSLRSSPRDQLLETLDSKLSDFSSWRFSKALLLGQNDLWSQKDTWVIRTLGLAHLFVVSGLHTGFMFVIGSLVSRVVWRLLPGSILLSGLTRWHCNAIIIIPLLFSYAYFTNWGEPVVRASIMLSAYLFARMLSLHFSAYSIITFALWLVLLANPRAILSPGLWLSFSLVYLLIGYCQTAKLSRLFMGQMMLSTASMVLILGWQEEISSVSVLVNMLLIPFAAFVWFPWGLSACFEAFLIGSTYCYKLLEMLLYYVDELINWVAFRLPLLAFETFPTDFPRILMLFLIVFWVYQSPLKRGILSLTSIWCLLFSSTLLYDNKPDYLIQNKNNSLILKSNDQILMVNSWAGSDVERLTFDSDLHFHSAGSYMLSPAQMSDLTPNKLVSADASWVFLQKAEAEMTTVMLDALKVNWLIIANGEFLEFYFRDKHLSLRHSSCLYSFFLLKSDTCKRVEKLESVLNYLQT</sequence>
<evidence type="ECO:0000256" key="6">
    <source>
        <dbReference type="SAM" id="Phobius"/>
    </source>
</evidence>
<comment type="subcellular location">
    <subcellularLocation>
        <location evidence="1">Cell membrane</location>
        <topology evidence="1">Multi-pass membrane protein</topology>
    </subcellularLocation>
</comment>
<dbReference type="EMBL" id="QKLW01000001">
    <property type="protein sequence ID" value="PYF84771.1"/>
    <property type="molecule type" value="Genomic_DNA"/>
</dbReference>
<feature type="transmembrane region" description="Helical" evidence="6">
    <location>
        <begin position="395"/>
        <end position="419"/>
    </location>
</feature>
<feature type="transmembrane region" description="Helical" evidence="6">
    <location>
        <begin position="27"/>
        <end position="55"/>
    </location>
</feature>
<feature type="transmembrane region" description="Helical" evidence="6">
    <location>
        <begin position="269"/>
        <end position="289"/>
    </location>
</feature>
<dbReference type="Proteomes" id="UP000247551">
    <property type="component" value="Unassembled WGS sequence"/>
</dbReference>
<evidence type="ECO:0000256" key="3">
    <source>
        <dbReference type="ARBA" id="ARBA00022692"/>
    </source>
</evidence>
<dbReference type="AlphaFoldDB" id="A0A318VAL9"/>
<dbReference type="GO" id="GO:0005886">
    <property type="term" value="C:plasma membrane"/>
    <property type="evidence" value="ECO:0007669"/>
    <property type="project" value="UniProtKB-SubCell"/>
</dbReference>
<reference evidence="8 9" key="1">
    <citation type="submission" date="2018-06" db="EMBL/GenBank/DDBJ databases">
        <title>Genomic Encyclopedia of Type Strains, Phase III (KMG-III): the genomes of soil and plant-associated and newly described type strains.</title>
        <authorList>
            <person name="Whitman W."/>
        </authorList>
    </citation>
    <scope>NUCLEOTIDE SEQUENCE [LARGE SCALE GENOMIC DNA]</scope>
    <source>
        <strain evidence="8 9">CECT 7730</strain>
    </source>
</reference>
<name>A0A318VAL9_9GAMM</name>
<evidence type="ECO:0000256" key="2">
    <source>
        <dbReference type="ARBA" id="ARBA00022475"/>
    </source>
</evidence>
<dbReference type="PANTHER" id="PTHR30619">
    <property type="entry name" value="DNA INTERNALIZATION/COMPETENCE PROTEIN COMEC/REC2"/>
    <property type="match status" value="1"/>
</dbReference>
<dbReference type="InterPro" id="IPR004477">
    <property type="entry name" value="ComEC_N"/>
</dbReference>
<keyword evidence="9" id="KW-1185">Reference proteome</keyword>
<keyword evidence="5 6" id="KW-0472">Membrane</keyword>
<dbReference type="PANTHER" id="PTHR30619:SF1">
    <property type="entry name" value="RECOMBINATION PROTEIN 2"/>
    <property type="match status" value="1"/>
</dbReference>
<keyword evidence="3 6" id="KW-0812">Transmembrane</keyword>
<comment type="caution">
    <text evidence="8">The sequence shown here is derived from an EMBL/GenBank/DDBJ whole genome shotgun (WGS) entry which is preliminary data.</text>
</comment>
<organism evidence="8 9">
    <name type="scientific">Marinomonas alcarazii</name>
    <dbReference type="NCBI Taxonomy" id="491949"/>
    <lineage>
        <taxon>Bacteria</taxon>
        <taxon>Pseudomonadati</taxon>
        <taxon>Pseudomonadota</taxon>
        <taxon>Gammaproteobacteria</taxon>
        <taxon>Oceanospirillales</taxon>
        <taxon>Oceanospirillaceae</taxon>
        <taxon>Marinomonas</taxon>
    </lineage>
</organism>
<evidence type="ECO:0000313" key="8">
    <source>
        <dbReference type="EMBL" id="PYF84771.1"/>
    </source>
</evidence>
<evidence type="ECO:0000256" key="4">
    <source>
        <dbReference type="ARBA" id="ARBA00022989"/>
    </source>
</evidence>
<feature type="transmembrane region" description="Helical" evidence="6">
    <location>
        <begin position="231"/>
        <end position="257"/>
    </location>
</feature>
<feature type="transmembrane region" description="Helical" evidence="6">
    <location>
        <begin position="301"/>
        <end position="330"/>
    </location>
</feature>
<feature type="domain" description="ComEC/Rec2-related protein" evidence="7">
    <location>
        <begin position="210"/>
        <end position="472"/>
    </location>
</feature>
<dbReference type="NCBIfam" id="TIGR00360">
    <property type="entry name" value="ComEC_N-term"/>
    <property type="match status" value="1"/>
</dbReference>
<gene>
    <name evidence="8" type="ORF">DFP75_101810</name>
</gene>
<dbReference type="RefSeq" id="WP_110572444.1">
    <property type="nucleotide sequence ID" value="NZ_QKLW01000001.1"/>
</dbReference>
<evidence type="ECO:0000256" key="5">
    <source>
        <dbReference type="ARBA" id="ARBA00023136"/>
    </source>
</evidence>
<protein>
    <submittedName>
        <fullName evidence="8">Competence protein ComEC</fullName>
    </submittedName>
</protein>